<dbReference type="Proteomes" id="UP000243459">
    <property type="component" value="Chromosome 3"/>
</dbReference>
<dbReference type="Gramene" id="ONK75374">
    <property type="protein sequence ID" value="ONK75374"/>
    <property type="gene ID" value="A4U43_C03F16160"/>
</dbReference>
<protein>
    <submittedName>
        <fullName evidence="1">Uncharacterized protein</fullName>
    </submittedName>
</protein>
<organism evidence="1 2">
    <name type="scientific">Asparagus officinalis</name>
    <name type="common">Garden asparagus</name>
    <dbReference type="NCBI Taxonomy" id="4686"/>
    <lineage>
        <taxon>Eukaryota</taxon>
        <taxon>Viridiplantae</taxon>
        <taxon>Streptophyta</taxon>
        <taxon>Embryophyta</taxon>
        <taxon>Tracheophyta</taxon>
        <taxon>Spermatophyta</taxon>
        <taxon>Magnoliopsida</taxon>
        <taxon>Liliopsida</taxon>
        <taxon>Asparagales</taxon>
        <taxon>Asparagaceae</taxon>
        <taxon>Asparagoideae</taxon>
        <taxon>Asparagus</taxon>
    </lineage>
</organism>
<reference evidence="2" key="1">
    <citation type="journal article" date="2017" name="Nat. Commun.">
        <title>The asparagus genome sheds light on the origin and evolution of a young Y chromosome.</title>
        <authorList>
            <person name="Harkess A."/>
            <person name="Zhou J."/>
            <person name="Xu C."/>
            <person name="Bowers J.E."/>
            <person name="Van der Hulst R."/>
            <person name="Ayyampalayam S."/>
            <person name="Mercati F."/>
            <person name="Riccardi P."/>
            <person name="McKain M.R."/>
            <person name="Kakrana A."/>
            <person name="Tang H."/>
            <person name="Ray J."/>
            <person name="Groenendijk J."/>
            <person name="Arikit S."/>
            <person name="Mathioni S.M."/>
            <person name="Nakano M."/>
            <person name="Shan H."/>
            <person name="Telgmann-Rauber A."/>
            <person name="Kanno A."/>
            <person name="Yue Z."/>
            <person name="Chen H."/>
            <person name="Li W."/>
            <person name="Chen Y."/>
            <person name="Xu X."/>
            <person name="Zhang Y."/>
            <person name="Luo S."/>
            <person name="Chen H."/>
            <person name="Gao J."/>
            <person name="Mao Z."/>
            <person name="Pires J.C."/>
            <person name="Luo M."/>
            <person name="Kudrna D."/>
            <person name="Wing R.A."/>
            <person name="Meyers B.C."/>
            <person name="Yi K."/>
            <person name="Kong H."/>
            <person name="Lavrijsen P."/>
            <person name="Sunseri F."/>
            <person name="Falavigna A."/>
            <person name="Ye Y."/>
            <person name="Leebens-Mack J.H."/>
            <person name="Chen G."/>
        </authorList>
    </citation>
    <scope>NUCLEOTIDE SEQUENCE [LARGE SCALE GENOMIC DNA]</scope>
    <source>
        <strain evidence="2">cv. DH0086</strain>
    </source>
</reference>
<sequence length="102" mass="11198">MEREKQQMKKDLAQIEGSERKWLNDADFKMIAAEEITKGNSLDGSCCQRGREEASDSAMAAACDQGLNTLTCPAPARVPDYFGVALGAFFLGERSPCYRDGQ</sequence>
<dbReference type="EMBL" id="CM007383">
    <property type="protein sequence ID" value="ONK75374.1"/>
    <property type="molecule type" value="Genomic_DNA"/>
</dbReference>
<evidence type="ECO:0000313" key="2">
    <source>
        <dbReference type="Proteomes" id="UP000243459"/>
    </source>
</evidence>
<keyword evidence="2" id="KW-1185">Reference proteome</keyword>
<proteinExistence type="predicted"/>
<dbReference type="AlphaFoldDB" id="A0A5P1FBE4"/>
<name>A0A5P1FBE4_ASPOF</name>
<gene>
    <name evidence="1" type="ORF">A4U43_C03F16160</name>
</gene>
<accession>A0A5P1FBE4</accession>
<evidence type="ECO:0000313" key="1">
    <source>
        <dbReference type="EMBL" id="ONK75374.1"/>
    </source>
</evidence>